<dbReference type="Proteomes" id="UP000576969">
    <property type="component" value="Unassembled WGS sequence"/>
</dbReference>
<reference evidence="2 3" key="1">
    <citation type="submission" date="2020-07" db="EMBL/GenBank/DDBJ databases">
        <title>Sequencing the genomes of 1000 actinobacteria strains.</title>
        <authorList>
            <person name="Klenk H.-P."/>
        </authorList>
    </citation>
    <scope>NUCLEOTIDE SEQUENCE [LARGE SCALE GENOMIC DNA]</scope>
    <source>
        <strain evidence="2 3">DSM 24662</strain>
    </source>
</reference>
<evidence type="ECO:0000313" key="3">
    <source>
        <dbReference type="Proteomes" id="UP000576969"/>
    </source>
</evidence>
<evidence type="ECO:0008006" key="4">
    <source>
        <dbReference type="Google" id="ProtNLM"/>
    </source>
</evidence>
<evidence type="ECO:0000256" key="1">
    <source>
        <dbReference type="SAM" id="MobiDB-lite"/>
    </source>
</evidence>
<protein>
    <recommendedName>
        <fullName evidence="4">Bacteriocin biosynthesis cyclodehydratase domain-containing protein</fullName>
    </recommendedName>
</protein>
<proteinExistence type="predicted"/>
<keyword evidence="3" id="KW-1185">Reference proteome</keyword>
<gene>
    <name evidence="2" type="ORF">BJ991_001960</name>
</gene>
<sequence length="291" mass="30403">MLRLHPANPPLWRDATTVQFGVDAVVILEHPLPWQERLIAELERGVPQAVLEGLASALGATPDATAAFLALVSPALADEPPPPRRLVVVAAVGVAPETVEAAVQAMSSSGRFAVERAWRPADAASDADAVFVLLAHHVVHPRDAAALMRSDAVHVPIVFSGSRTEIGPVVVPGVTSCLACEAAHRRDADPAWPQLAAQLVGRRSVPVDPAEAWEAGLTAARLLDQVLGVSAQRSLGSESSSVILPAGSPLRSMRSHVPHADCGCRSPAGTATDADPARRETTTARAFARPA</sequence>
<organism evidence="2 3">
    <name type="scientific">Microbacterium immunditiarum</name>
    <dbReference type="NCBI Taxonomy" id="337480"/>
    <lineage>
        <taxon>Bacteria</taxon>
        <taxon>Bacillati</taxon>
        <taxon>Actinomycetota</taxon>
        <taxon>Actinomycetes</taxon>
        <taxon>Micrococcales</taxon>
        <taxon>Microbacteriaceae</taxon>
        <taxon>Microbacterium</taxon>
    </lineage>
</organism>
<dbReference type="Gene3D" id="3.40.50.720">
    <property type="entry name" value="NAD(P)-binding Rossmann-like Domain"/>
    <property type="match status" value="1"/>
</dbReference>
<dbReference type="AlphaFoldDB" id="A0A7Y9GP35"/>
<evidence type="ECO:0000313" key="2">
    <source>
        <dbReference type="EMBL" id="NYE19932.1"/>
    </source>
</evidence>
<accession>A0A7Y9GP35</accession>
<dbReference type="EMBL" id="JACCBV010000001">
    <property type="protein sequence ID" value="NYE19932.1"/>
    <property type="molecule type" value="Genomic_DNA"/>
</dbReference>
<name>A0A7Y9GP35_9MICO</name>
<comment type="caution">
    <text evidence="2">The sequence shown here is derived from an EMBL/GenBank/DDBJ whole genome shotgun (WGS) entry which is preliminary data.</text>
</comment>
<feature type="region of interest" description="Disordered" evidence="1">
    <location>
        <begin position="257"/>
        <end position="291"/>
    </location>
</feature>